<keyword evidence="4 9" id="KW-0560">Oxidoreductase</keyword>
<evidence type="ECO:0000256" key="2">
    <source>
        <dbReference type="ARBA" id="ARBA00006054"/>
    </source>
</evidence>
<reference evidence="13" key="1">
    <citation type="submission" date="2015-03" db="EMBL/GenBank/DDBJ databases">
        <authorList>
            <person name="Ferrari E."/>
            <person name="Walter M.C."/>
            <person name="Huptas C."/>
            <person name="Scherer S."/>
            <person name="Mueller-Herbst S."/>
        </authorList>
    </citation>
    <scope>NUCLEOTIDE SEQUENCE [LARGE SCALE GENOMIC DNA]</scope>
    <source>
        <strain evidence="13">LWP01</strain>
    </source>
</reference>
<dbReference type="Gene3D" id="3.40.50.720">
    <property type="entry name" value="NAD(P)-binding Rossmann-like Domain"/>
    <property type="match status" value="1"/>
</dbReference>
<evidence type="ECO:0000256" key="7">
    <source>
        <dbReference type="PIRSR" id="PIRSR000102-1"/>
    </source>
</evidence>
<evidence type="ECO:0000313" key="12">
    <source>
        <dbReference type="EMBL" id="AQY51406.1"/>
    </source>
</evidence>
<dbReference type="AlphaFoldDB" id="A0A1S7FVC9"/>
<feature type="binding site" evidence="8">
    <location>
        <begin position="9"/>
        <end position="14"/>
    </location>
    <ligand>
        <name>NAD(+)</name>
        <dbReference type="ChEBI" id="CHEBI:57540"/>
    </ligand>
</feature>
<feature type="binding site" evidence="8">
    <location>
        <position position="34"/>
    </location>
    <ligand>
        <name>NAD(+)</name>
        <dbReference type="ChEBI" id="CHEBI:57540"/>
    </ligand>
</feature>
<dbReference type="SUPFAM" id="SSF51735">
    <property type="entry name" value="NAD(P)-binding Rossmann-fold domains"/>
    <property type="match status" value="1"/>
</dbReference>
<dbReference type="InterPro" id="IPR001236">
    <property type="entry name" value="Lactate/malate_DH_N"/>
</dbReference>
<feature type="domain" description="Lactate/malate dehydrogenase C-terminal" evidence="11">
    <location>
        <begin position="144"/>
        <end position="290"/>
    </location>
</feature>
<sequence>MKRKVGIIGVGNVGSQTAFSLCTRGICDALVLIDKDEKKAQSHALDLNDMAAFTNPVTITTQDYVELRDADVIILAAGPEMMAQEDRLTELDETLEILDDVLPKVMMTGFDGIFLVITNPCDVVTYFVQKKTGLDHHRVFGTGTALDTARMKRILGNLLQVAPDSIEGYVLGEHGDSQFIPWSTVRLAGSPILEGLRASVEKETRDAGWAILQGKGCTNFGIGTTATTITKAILADERRIFPVSVFDEEAQVYLGLPAQIGREGIIFTSCPKLTEDEEKKLQHSIQVIQQAASK</sequence>
<dbReference type="PROSITE" id="PS00064">
    <property type="entry name" value="L_LDH"/>
    <property type="match status" value="1"/>
</dbReference>
<dbReference type="GO" id="GO:0006096">
    <property type="term" value="P:glycolytic process"/>
    <property type="evidence" value="ECO:0007669"/>
    <property type="project" value="UniProtKB-UniRule"/>
</dbReference>
<accession>A0A1S7FVC9</accession>
<dbReference type="Pfam" id="PF02866">
    <property type="entry name" value="Ldh_1_C"/>
    <property type="match status" value="1"/>
</dbReference>
<dbReference type="InterPro" id="IPR018177">
    <property type="entry name" value="L-lactate_DH_AS"/>
</dbReference>
<evidence type="ECO:0000259" key="10">
    <source>
        <dbReference type="Pfam" id="PF00056"/>
    </source>
</evidence>
<dbReference type="UniPathway" id="UPA00554">
    <property type="reaction ID" value="UER00611"/>
</dbReference>
<dbReference type="EMBL" id="CP011102">
    <property type="protein sequence ID" value="AQY51406.1"/>
    <property type="molecule type" value="Genomic_DNA"/>
</dbReference>
<evidence type="ECO:0000256" key="9">
    <source>
        <dbReference type="RuleBase" id="RU003369"/>
    </source>
</evidence>
<name>A0A1S7FVC9_9LIST</name>
<dbReference type="PIRSF" id="PIRSF000102">
    <property type="entry name" value="Lac_mal_DH"/>
    <property type="match status" value="1"/>
</dbReference>
<dbReference type="InterPro" id="IPR001557">
    <property type="entry name" value="L-lactate/malate_DH"/>
</dbReference>
<evidence type="ECO:0000259" key="11">
    <source>
        <dbReference type="Pfam" id="PF02866"/>
    </source>
</evidence>
<keyword evidence="13" id="KW-1185">Reference proteome</keyword>
<protein>
    <recommendedName>
        <fullName evidence="3 6">L-lactate dehydrogenase</fullName>
        <ecNumber evidence="3 6">1.1.1.27</ecNumber>
    </recommendedName>
</protein>
<dbReference type="InterPro" id="IPR036291">
    <property type="entry name" value="NAD(P)-bd_dom_sf"/>
</dbReference>
<feature type="domain" description="Lactate/malate dehydrogenase N-terminal" evidence="10">
    <location>
        <begin position="4"/>
        <end position="141"/>
    </location>
</feature>
<dbReference type="RefSeq" id="WP_036061591.1">
    <property type="nucleotide sequence ID" value="NZ_CP011102.1"/>
</dbReference>
<dbReference type="GO" id="GO:0004459">
    <property type="term" value="F:L-lactate dehydrogenase (NAD+) activity"/>
    <property type="evidence" value="ECO:0007669"/>
    <property type="project" value="UniProtKB-UniRule"/>
</dbReference>
<gene>
    <name evidence="12" type="ORF">UE46_10275</name>
</gene>
<dbReference type="PANTHER" id="PTHR43128:SF31">
    <property type="entry name" value="L-LACTATE DEHYDROGENASE"/>
    <property type="match status" value="1"/>
</dbReference>
<dbReference type="InterPro" id="IPR022383">
    <property type="entry name" value="Lactate/malate_DH_C"/>
</dbReference>
<dbReference type="EC" id="1.1.1.27" evidence="3 6"/>
<dbReference type="Proteomes" id="UP000223060">
    <property type="component" value="Chromosome"/>
</dbReference>
<dbReference type="GO" id="GO:0006089">
    <property type="term" value="P:lactate metabolic process"/>
    <property type="evidence" value="ECO:0007669"/>
    <property type="project" value="TreeGrafter"/>
</dbReference>
<comment type="pathway">
    <text evidence="1">Fermentation; pyruvate fermentation to lactate; (S)-lactate from pyruvate: step 1/1.</text>
</comment>
<dbReference type="Pfam" id="PF00056">
    <property type="entry name" value="Ldh_1_N"/>
    <property type="match status" value="1"/>
</dbReference>
<proteinExistence type="inferred from homology"/>
<feature type="binding site" evidence="8">
    <location>
        <begin position="117"/>
        <end position="119"/>
    </location>
    <ligand>
        <name>NAD(+)</name>
        <dbReference type="ChEBI" id="CHEBI:57540"/>
    </ligand>
</feature>
<evidence type="ECO:0000256" key="5">
    <source>
        <dbReference type="ARBA" id="ARBA00023027"/>
    </source>
</evidence>
<evidence type="ECO:0000256" key="8">
    <source>
        <dbReference type="PIRSR" id="PIRSR000102-3"/>
    </source>
</evidence>
<dbReference type="Gene3D" id="3.90.110.10">
    <property type="entry name" value="Lactate dehydrogenase/glycoside hydrolase, family 4, C-terminal"/>
    <property type="match status" value="1"/>
</dbReference>
<dbReference type="KEGG" id="lwi:UE46_10275"/>
<dbReference type="InterPro" id="IPR015955">
    <property type="entry name" value="Lactate_DH/Glyco_Ohase_4_C"/>
</dbReference>
<feature type="active site" description="Proton acceptor" evidence="7">
    <location>
        <position position="174"/>
    </location>
</feature>
<dbReference type="NCBIfam" id="TIGR01771">
    <property type="entry name" value="L-LDH-NAD"/>
    <property type="match status" value="1"/>
</dbReference>
<evidence type="ECO:0000256" key="3">
    <source>
        <dbReference type="ARBA" id="ARBA00012967"/>
    </source>
</evidence>
<dbReference type="GO" id="GO:0005737">
    <property type="term" value="C:cytoplasm"/>
    <property type="evidence" value="ECO:0007669"/>
    <property type="project" value="UniProtKB-UniRule"/>
</dbReference>
<evidence type="ECO:0000256" key="4">
    <source>
        <dbReference type="ARBA" id="ARBA00023002"/>
    </source>
</evidence>
<organism evidence="12 13">
    <name type="scientific">Listeria weihenstephanensis</name>
    <dbReference type="NCBI Taxonomy" id="1006155"/>
    <lineage>
        <taxon>Bacteria</taxon>
        <taxon>Bacillati</taxon>
        <taxon>Bacillota</taxon>
        <taxon>Bacilli</taxon>
        <taxon>Bacillales</taxon>
        <taxon>Listeriaceae</taxon>
        <taxon>Listeria</taxon>
    </lineage>
</organism>
<dbReference type="PANTHER" id="PTHR43128">
    <property type="entry name" value="L-2-HYDROXYCARBOXYLATE DEHYDROGENASE (NAD(P)(+))"/>
    <property type="match status" value="1"/>
</dbReference>
<evidence type="ECO:0000256" key="1">
    <source>
        <dbReference type="ARBA" id="ARBA00004843"/>
    </source>
</evidence>
<dbReference type="PRINTS" id="PR00086">
    <property type="entry name" value="LLDHDRGNASE"/>
</dbReference>
<dbReference type="SUPFAM" id="SSF56327">
    <property type="entry name" value="LDH C-terminal domain-like"/>
    <property type="match status" value="1"/>
</dbReference>
<keyword evidence="5 8" id="KW-0520">NAD</keyword>
<evidence type="ECO:0000256" key="6">
    <source>
        <dbReference type="NCBIfam" id="TIGR01771"/>
    </source>
</evidence>
<dbReference type="InterPro" id="IPR011304">
    <property type="entry name" value="L-lactate_DH"/>
</dbReference>
<evidence type="ECO:0000313" key="13">
    <source>
        <dbReference type="Proteomes" id="UP000223060"/>
    </source>
</evidence>
<comment type="similarity">
    <text evidence="2">Belongs to the LDH/MDH superfamily. LDH family.</text>
</comment>